<feature type="domain" description="Shedu protein SduA C-terminal" evidence="1">
    <location>
        <begin position="233"/>
        <end position="389"/>
    </location>
</feature>
<dbReference type="EMBL" id="LT622829">
    <property type="protein sequence ID" value="SCW20742.1"/>
    <property type="molecule type" value="Genomic_DNA"/>
</dbReference>
<evidence type="ECO:0000313" key="2">
    <source>
        <dbReference type="EMBL" id="SCW20742.1"/>
    </source>
</evidence>
<protein>
    <recommendedName>
        <fullName evidence="1">Shedu protein SduA C-terminal domain-containing protein</fullName>
    </recommendedName>
</protein>
<dbReference type="Pfam" id="PF14082">
    <property type="entry name" value="SduA_C"/>
    <property type="match status" value="1"/>
</dbReference>
<proteinExistence type="predicted"/>
<dbReference type="RefSeq" id="WP_155213588.1">
    <property type="nucleotide sequence ID" value="NZ_JAKUVO010000016.1"/>
</dbReference>
<reference evidence="2" key="1">
    <citation type="submission" date="2016-08" db="EMBL/GenBank/DDBJ databases">
        <authorList>
            <person name="Seilhamer J.J."/>
        </authorList>
    </citation>
    <scope>NUCLEOTIDE SEQUENCE</scope>
    <source>
        <strain evidence="2">F4-2</strain>
    </source>
</reference>
<sequence length="417" mass="49507">MTKIFEKDKKIYISFDNSWRGVNSLDGKFTSRGTFHVRQGLYFFVDKDGNLDKGSYKDQEEWAIEIGDLQDGYLRLNKEVFELNHEVRIHNSFIDKLELKHFVTNGVSNFKKIDELIDGDFFIVPEVSDDGSKNHITFEEYNALIKSFPTRTTLEHYTNKVLAEKIEEHFELNKNYEEVYEKHIERREKARSKSINQPLFTDNIDSKITGNEIKKFDLAVQKLEELLKKGRVNEKKWQKEILNIILLIYPHYQFAIDEVTMGNKKRVDFILIDFLNNVDIIEIKRPEKPILRKAKYRDNYVPSLELTGTTMQVEYYIRQLTGNPHHNINRINKKLKKAHFNEEIQINNVKGMIIIGRTNDFNDRQKESYRILKNQFSNIISIISYDELLNILKKIRERFKKDGLDKLVDTQYHKNSR</sequence>
<dbReference type="AlphaFoldDB" id="A0A1R3T4V8"/>
<accession>A0A1R3T4V8</accession>
<dbReference type="InterPro" id="IPR025359">
    <property type="entry name" value="SduA_C"/>
</dbReference>
<organism evidence="2">
    <name type="scientific">Streptococcus salivarius</name>
    <dbReference type="NCBI Taxonomy" id="1304"/>
    <lineage>
        <taxon>Bacteria</taxon>
        <taxon>Bacillati</taxon>
        <taxon>Bacillota</taxon>
        <taxon>Bacilli</taxon>
        <taxon>Lactobacillales</taxon>
        <taxon>Streptococcaceae</taxon>
        <taxon>Streptococcus</taxon>
    </lineage>
</organism>
<name>A0A1R3T4V8_STRSL</name>
<reference evidence="2" key="2">
    <citation type="submission" date="2017-02" db="EMBL/GenBank/DDBJ databases">
        <title>Diversity of integrative and conjugative elements of Streptococcus salivarius and their intra- and interspecies transfer.</title>
        <authorList>
            <person name="Dahmane N."/>
            <person name="Libante V."/>
            <person name="Charron-Bourgoin F."/>
            <person name="Guedon E."/>
            <person name="Guedon G."/>
            <person name="Leblond-Bourget N."/>
            <person name="Payot S."/>
        </authorList>
    </citation>
    <scope>NUCLEOTIDE SEQUENCE</scope>
    <source>
        <strain evidence="2">F4-2</strain>
    </source>
</reference>
<evidence type="ECO:0000259" key="1">
    <source>
        <dbReference type="Pfam" id="PF14082"/>
    </source>
</evidence>